<evidence type="ECO:0000313" key="1">
    <source>
        <dbReference type="EMBL" id="CAF0937172.1"/>
    </source>
</evidence>
<gene>
    <name evidence="1" type="ORF">JYZ213_LOCUS12515</name>
    <name evidence="2" type="ORF">OXD698_LOCUS3240</name>
</gene>
<proteinExistence type="predicted"/>
<protein>
    <submittedName>
        <fullName evidence="1">Uncharacterized protein</fullName>
    </submittedName>
</protein>
<evidence type="ECO:0000313" key="2">
    <source>
        <dbReference type="EMBL" id="CAF3537019.1"/>
    </source>
</evidence>
<dbReference type="EMBL" id="CAJOAZ010000113">
    <property type="protein sequence ID" value="CAF3537019.1"/>
    <property type="molecule type" value="Genomic_DNA"/>
</dbReference>
<comment type="caution">
    <text evidence="1">The sequence shown here is derived from an EMBL/GenBank/DDBJ whole genome shotgun (WGS) entry which is preliminary data.</text>
</comment>
<dbReference type="AlphaFoldDB" id="A0A814C3I1"/>
<accession>A0A814C3I1</accession>
<name>A0A814C3I1_9BILA</name>
<dbReference type="Proteomes" id="UP000663844">
    <property type="component" value="Unassembled WGS sequence"/>
</dbReference>
<reference evidence="1" key="1">
    <citation type="submission" date="2021-02" db="EMBL/GenBank/DDBJ databases">
        <authorList>
            <person name="Nowell W R."/>
        </authorList>
    </citation>
    <scope>NUCLEOTIDE SEQUENCE</scope>
</reference>
<dbReference type="Proteomes" id="UP000663845">
    <property type="component" value="Unassembled WGS sequence"/>
</dbReference>
<organism evidence="1 3">
    <name type="scientific">Adineta steineri</name>
    <dbReference type="NCBI Taxonomy" id="433720"/>
    <lineage>
        <taxon>Eukaryota</taxon>
        <taxon>Metazoa</taxon>
        <taxon>Spiralia</taxon>
        <taxon>Gnathifera</taxon>
        <taxon>Rotifera</taxon>
        <taxon>Eurotatoria</taxon>
        <taxon>Bdelloidea</taxon>
        <taxon>Adinetida</taxon>
        <taxon>Adinetidae</taxon>
        <taxon>Adineta</taxon>
    </lineage>
</organism>
<dbReference type="EMBL" id="CAJNOG010000097">
    <property type="protein sequence ID" value="CAF0937172.1"/>
    <property type="molecule type" value="Genomic_DNA"/>
</dbReference>
<evidence type="ECO:0000313" key="3">
    <source>
        <dbReference type="Proteomes" id="UP000663845"/>
    </source>
</evidence>
<sequence length="81" mass="8847">MPKFYPSHHHRSAYIQARPFDEFLIGQPIDHVVSSGGISDIQIAARQDPSLAQNYVPSGSSAQNTLSTALLRPGPSIDIFK</sequence>